<organism evidence="1 2">
    <name type="scientific">Vararia minispora EC-137</name>
    <dbReference type="NCBI Taxonomy" id="1314806"/>
    <lineage>
        <taxon>Eukaryota</taxon>
        <taxon>Fungi</taxon>
        <taxon>Dikarya</taxon>
        <taxon>Basidiomycota</taxon>
        <taxon>Agaricomycotina</taxon>
        <taxon>Agaricomycetes</taxon>
        <taxon>Russulales</taxon>
        <taxon>Lachnocladiaceae</taxon>
        <taxon>Vararia</taxon>
    </lineage>
</organism>
<dbReference type="Proteomes" id="UP000814128">
    <property type="component" value="Unassembled WGS sequence"/>
</dbReference>
<reference evidence="1" key="1">
    <citation type="submission" date="2021-02" db="EMBL/GenBank/DDBJ databases">
        <authorList>
            <consortium name="DOE Joint Genome Institute"/>
            <person name="Ahrendt S."/>
            <person name="Looney B.P."/>
            <person name="Miyauchi S."/>
            <person name="Morin E."/>
            <person name="Drula E."/>
            <person name="Courty P.E."/>
            <person name="Chicoki N."/>
            <person name="Fauchery L."/>
            <person name="Kohler A."/>
            <person name="Kuo A."/>
            <person name="Labutti K."/>
            <person name="Pangilinan J."/>
            <person name="Lipzen A."/>
            <person name="Riley R."/>
            <person name="Andreopoulos W."/>
            <person name="He G."/>
            <person name="Johnson J."/>
            <person name="Barry K.W."/>
            <person name="Grigoriev I.V."/>
            <person name="Nagy L."/>
            <person name="Hibbett D."/>
            <person name="Henrissat B."/>
            <person name="Matheny P.B."/>
            <person name="Labbe J."/>
            <person name="Martin F."/>
        </authorList>
    </citation>
    <scope>NUCLEOTIDE SEQUENCE</scope>
    <source>
        <strain evidence="1">EC-137</strain>
    </source>
</reference>
<keyword evidence="2" id="KW-1185">Reference proteome</keyword>
<sequence>MAAPVTWQELLAEKKQRQLDAIPKDWIVAVPSDDVLDVTDVPASCGLLTTKELGITEMTDIELLLRKLASGELSSVEVTVAYYKRAIIAQQVVSCLTEIFVDKALERAAWLDEQLKKTGKPVGPLHGLPVSLKDQVAIKGLETTIGYISWIGKYATRDATLTEILYDCGAVPFVRTNLPQTIMWPETYNLIFGRTLNPHNRKLTSGGSSGGEGALLGMKGSPLGVGTDLGGSVRIPASYNGVYGMRPSCNRLPYEGLVNTCEGQDSMPSVLGPMSHSIGGIKAFMKAVINSEPWLKDPLAIRKPWDEDEYKLKHHGAGGKLVFGFLWNDGAVLPHEPIQRAMKMTREALEAVGHEAVVDWVPYKHAELYKIMRAIGTAVGQADYNAVIQLTGEPLIESMDGNPNSYALVTHKGELSAFELWQVHKRRQVLRKEYLDQWQATATTTSTGRPVDAIISPTAPWAAPPHGKNTNADYTRVYNALDYVACVFPVTKVDPAIDKKPPPHQFFSERDESAYNLYDPEVFKNAPVCLQLVGRTLEEEAVIGMTEVVDRALKAHISRHSDTP</sequence>
<proteinExistence type="predicted"/>
<protein>
    <submittedName>
        <fullName evidence="1">General amidase</fullName>
    </submittedName>
</protein>
<accession>A0ACB8QDA7</accession>
<evidence type="ECO:0000313" key="1">
    <source>
        <dbReference type="EMBL" id="KAI0029809.1"/>
    </source>
</evidence>
<gene>
    <name evidence="1" type="ORF">K488DRAFT_55556</name>
</gene>
<dbReference type="EMBL" id="MU273655">
    <property type="protein sequence ID" value="KAI0029809.1"/>
    <property type="molecule type" value="Genomic_DNA"/>
</dbReference>
<comment type="caution">
    <text evidence="1">The sequence shown here is derived from an EMBL/GenBank/DDBJ whole genome shotgun (WGS) entry which is preliminary data.</text>
</comment>
<evidence type="ECO:0000313" key="2">
    <source>
        <dbReference type="Proteomes" id="UP000814128"/>
    </source>
</evidence>
<reference evidence="1" key="2">
    <citation type="journal article" date="2022" name="New Phytol.">
        <title>Evolutionary transition to the ectomycorrhizal habit in the genomes of a hyperdiverse lineage of mushroom-forming fungi.</title>
        <authorList>
            <person name="Looney B."/>
            <person name="Miyauchi S."/>
            <person name="Morin E."/>
            <person name="Drula E."/>
            <person name="Courty P.E."/>
            <person name="Kohler A."/>
            <person name="Kuo A."/>
            <person name="LaButti K."/>
            <person name="Pangilinan J."/>
            <person name="Lipzen A."/>
            <person name="Riley R."/>
            <person name="Andreopoulos W."/>
            <person name="He G."/>
            <person name="Johnson J."/>
            <person name="Nolan M."/>
            <person name="Tritt A."/>
            <person name="Barry K.W."/>
            <person name="Grigoriev I.V."/>
            <person name="Nagy L.G."/>
            <person name="Hibbett D."/>
            <person name="Henrissat B."/>
            <person name="Matheny P.B."/>
            <person name="Labbe J."/>
            <person name="Martin F.M."/>
        </authorList>
    </citation>
    <scope>NUCLEOTIDE SEQUENCE</scope>
    <source>
        <strain evidence="1">EC-137</strain>
    </source>
</reference>
<name>A0ACB8QDA7_9AGAM</name>